<keyword evidence="9" id="KW-0378">Hydrolase</keyword>
<feature type="compositionally biased region" description="Basic and acidic residues" evidence="11">
    <location>
        <begin position="585"/>
        <end position="602"/>
    </location>
</feature>
<feature type="compositionally biased region" description="Low complexity" evidence="11">
    <location>
        <begin position="1496"/>
        <end position="1507"/>
    </location>
</feature>
<evidence type="ECO:0000256" key="2">
    <source>
        <dbReference type="ARBA" id="ARBA00001947"/>
    </source>
</evidence>
<feature type="compositionally biased region" description="Polar residues" evidence="11">
    <location>
        <begin position="67"/>
        <end position="77"/>
    </location>
</feature>
<comment type="cofactor">
    <cofactor evidence="2">
        <name>Zn(2+)</name>
        <dbReference type="ChEBI" id="CHEBI:29105"/>
    </cofactor>
</comment>
<keyword evidence="14" id="KW-1185">Reference proteome</keyword>
<organism evidence="13 14">
    <name type="scientific">Volvox africanus</name>
    <dbReference type="NCBI Taxonomy" id="51714"/>
    <lineage>
        <taxon>Eukaryota</taxon>
        <taxon>Viridiplantae</taxon>
        <taxon>Chlorophyta</taxon>
        <taxon>core chlorophytes</taxon>
        <taxon>Chlorophyceae</taxon>
        <taxon>CS clade</taxon>
        <taxon>Chlamydomonadales</taxon>
        <taxon>Volvocaceae</taxon>
        <taxon>Volvox</taxon>
    </lineage>
</organism>
<keyword evidence="6" id="KW-0540">Nuclease</keyword>
<evidence type="ECO:0000256" key="10">
    <source>
        <dbReference type="ARBA" id="ARBA00022833"/>
    </source>
</evidence>
<evidence type="ECO:0000313" key="14">
    <source>
        <dbReference type="Proteomes" id="UP001165090"/>
    </source>
</evidence>
<feature type="region of interest" description="Disordered" evidence="11">
    <location>
        <begin position="1464"/>
        <end position="1533"/>
    </location>
</feature>
<reference evidence="13 14" key="1">
    <citation type="journal article" date="2023" name="IScience">
        <title>Expanded male sex-determining region conserved during the evolution of homothallism in the green alga Volvox.</title>
        <authorList>
            <person name="Yamamoto K."/>
            <person name="Matsuzaki R."/>
            <person name="Mahakham W."/>
            <person name="Heman W."/>
            <person name="Sekimoto H."/>
            <person name="Kawachi M."/>
            <person name="Minakuchi Y."/>
            <person name="Toyoda A."/>
            <person name="Nozaki H."/>
        </authorList>
    </citation>
    <scope>NUCLEOTIDE SEQUENCE [LARGE SCALE GENOMIC DNA]</scope>
    <source>
        <strain evidence="13 14">NIES-4468</strain>
    </source>
</reference>
<keyword evidence="10" id="KW-0862">Zinc</keyword>
<dbReference type="PANTHER" id="PTHR12553:SF70">
    <property type="entry name" value="RIBONUCLEASE Z"/>
    <property type="match status" value="1"/>
</dbReference>
<feature type="region of interest" description="Disordered" evidence="11">
    <location>
        <begin position="1"/>
        <end position="41"/>
    </location>
</feature>
<dbReference type="InterPro" id="IPR036866">
    <property type="entry name" value="RibonucZ/Hydroxyglut_hydro"/>
</dbReference>
<dbReference type="Pfam" id="PF12706">
    <property type="entry name" value="Lactamase_B_2"/>
    <property type="match status" value="1"/>
</dbReference>
<dbReference type="EC" id="3.1.26.11" evidence="4"/>
<evidence type="ECO:0000256" key="6">
    <source>
        <dbReference type="ARBA" id="ARBA00022722"/>
    </source>
</evidence>
<feature type="region of interest" description="Disordered" evidence="11">
    <location>
        <begin position="286"/>
        <end position="312"/>
    </location>
</feature>
<feature type="region of interest" description="Disordered" evidence="11">
    <location>
        <begin position="569"/>
        <end position="605"/>
    </location>
</feature>
<comment type="catalytic activity">
    <reaction evidence="1">
        <text>Endonucleolytic cleavage of RNA, removing extra 3' nucleotides from tRNA precursor, generating 3' termini of tRNAs. A 3'-hydroxy group is left at the tRNA terminus and a 5'-phosphoryl group is left at the trailer molecule.</text>
        <dbReference type="EC" id="3.1.26.11"/>
    </reaction>
</comment>
<evidence type="ECO:0000313" key="13">
    <source>
        <dbReference type="EMBL" id="GLI68411.1"/>
    </source>
</evidence>
<evidence type="ECO:0000256" key="7">
    <source>
        <dbReference type="ARBA" id="ARBA00022723"/>
    </source>
</evidence>
<keyword evidence="5" id="KW-0819">tRNA processing</keyword>
<evidence type="ECO:0000256" key="5">
    <source>
        <dbReference type="ARBA" id="ARBA00022694"/>
    </source>
</evidence>
<evidence type="ECO:0000256" key="9">
    <source>
        <dbReference type="ARBA" id="ARBA00022801"/>
    </source>
</evidence>
<dbReference type="InterPro" id="IPR047151">
    <property type="entry name" value="RNZ2-like"/>
</dbReference>
<accession>A0ABQ5SFJ0</accession>
<feature type="region of interest" description="Disordered" evidence="11">
    <location>
        <begin position="62"/>
        <end position="96"/>
    </location>
</feature>
<sequence length="1711" mass="179353">MAGAGGKERRDFGAHTAVHRQGTAAGRVSAVSHPSKPATMDGGASMALRALVMEELRSTVSEHRTTSQKCPTTNQRATVKVTAKHPAAPCRGTVKPVTKPVTAPAAPAPPHSARRPIEKPPLAYLLYLKPTRQAVLVVCASSRSRVNALAVHPVTALLHRTPPGLLLAVVNMAATEATCGWQYRLHVRATLPGPQVWPDFRPAASTSTSPLVGLGHLSAARVTMHLNAVSPAIFPLPYQVRRWRLAAARRTVGKARAPYVVDREMADAIAAAATVAVLPMPPLTAAVDPGSELNDKDGSVSEPSEDEAGDQEEVNEAGIALGSGHGSDGGDAAIAGGIAAAVAVASLGPEASNNKKARPRVIGDCKLARTAPDRTAAARVDCVWKTEGRIASLLDTLTCTVVQRDGGGSGSGAPGSGVRPCRARAVAAGDSSSVTPDSGSEGTESGEGSEESPSPSSSDILEEVEVAREKKQQQPEVVVQWWDDRSGEGEDEMAAPAPSSAPEPIVLAAGVVSEQQQRQRITSVGEVQRTLLQERRGSGMAEMLMAFRAAFPHLARSAETERRLGAALRALKPSREASMTARQRNPKDQHPQQQHEGDESRAPEMPAVQQTVLPQDFHLPVVGCDNGNGGWHAVGPALERALSAAEELAAAAAAYGVPERTGTVMRPSYSYQVSNQHEHGGIFLPQYGSIDQPPQWKTVNGGAYGDSQQPTWPAINGNRAHAGGDPWQLYPFPQHPYSNEPNQLHHLTTYQGNGWREQQQQPPQLMASGVAVAASGMSQNVVLSPTGMASRPAGPWPNAPRFAPGPNMTGGGGGASAVPYNVSAAPTAASVDTSINATAAPVTTKVVTNPTANSNANQLIAARLRSSLKSSAAGGVMYGTAAATVAVKGVEVVETVHTGIMVGSGIRADASEAVKVRCEEVDDVGATNNGQPMGDGEVGNNWTVARRVRRRLVTSDVVHVTAAPDTGVSSVDRRHSFGTTAAARPAGALAVAATTVTADVTVAAGAVADVAAAKPVAEIRPGASEIHSETVVAVAAAVAKIALSNRAIAMQLQAALRDRGSSGRGAELQLVAEGSSRDASMEDQIEVAKEEAAAEEAAVAGTVAAEDHLKVMPDWRSELSAAAAISLEAYLTELDGSRSGSGLPTFHKMAVAASGAVAVAVATSGVEVGAAGGAKSSRRNTTAIPLQPAKMDATATDDVSPPACLLPAAAAVVTTEMTAVAPDAANVAATAATELTTTATAAPVADVSVLFLGTGCAEPSKYRGASAVLVMGLGPARGSLLIDAGEGTYGSMVRWLGCRGAMEEVASLELIWISHKHPDHLLGLPALLEARGRGRRQMAPLLVVGPAEAGQWLDKLAPLHPDWRFNFLHCARFSGSAPAQQPPPPHPASHQLPHQHLPPPLIQKRWQQQQQQQQQHISRQAGHYWQSCRCCPPYGMPYADINNSNLTGGATAADCFLPDHPPQLHPQLLPVNPRTALSGPALGRNKQPAPSAAARWWWHQQQQQQPSQHPPPPPGQQQQHGQQQWPRAAAPPCGVPGVRECAEKEERERDQAPCQKLGLVRWHSVAVHHCRDAWGLVLEHRDGWKLVYSGDTRPCPALISAGRGATLLIHEATFEPCLESRARSKRHCTSAEAAAVADAMGAYRTVLTHFSQRYPHIPSGLNPAVLPLRRRPLPAFDGMLLPLAALRELPHIVPPLAVALTQLPENTPATV</sequence>
<evidence type="ECO:0000256" key="11">
    <source>
        <dbReference type="SAM" id="MobiDB-lite"/>
    </source>
</evidence>
<evidence type="ECO:0000259" key="12">
    <source>
        <dbReference type="Pfam" id="PF12706"/>
    </source>
</evidence>
<evidence type="ECO:0000256" key="3">
    <source>
        <dbReference type="ARBA" id="ARBA00007823"/>
    </source>
</evidence>
<protein>
    <recommendedName>
        <fullName evidence="4">ribonuclease Z</fullName>
        <ecNumber evidence="4">3.1.26.11</ecNumber>
    </recommendedName>
</protein>
<dbReference type="Proteomes" id="UP001165090">
    <property type="component" value="Unassembled WGS sequence"/>
</dbReference>
<comment type="caution">
    <text evidence="13">The sequence shown here is derived from an EMBL/GenBank/DDBJ whole genome shotgun (WGS) entry which is preliminary data.</text>
</comment>
<dbReference type="PANTHER" id="PTHR12553">
    <property type="entry name" value="ZINC PHOSPHODIESTERASE ELAC PROTEIN 2"/>
    <property type="match status" value="1"/>
</dbReference>
<keyword evidence="8" id="KW-0255">Endonuclease</keyword>
<feature type="region of interest" description="Disordered" evidence="11">
    <location>
        <begin position="407"/>
        <end position="477"/>
    </location>
</feature>
<dbReference type="CDD" id="cd07718">
    <property type="entry name" value="RNaseZ_ELAC1_ELAC2-C-term-like_MBL-fold"/>
    <property type="match status" value="1"/>
</dbReference>
<feature type="domain" description="Metallo-beta-lactamase" evidence="12">
    <location>
        <begin position="1571"/>
        <end position="1650"/>
    </location>
</feature>
<dbReference type="Gene3D" id="3.60.15.10">
    <property type="entry name" value="Ribonuclease Z/Hydroxyacylglutathione hydrolase-like"/>
    <property type="match status" value="2"/>
</dbReference>
<feature type="compositionally biased region" description="Low complexity" evidence="11">
    <location>
        <begin position="1516"/>
        <end position="1526"/>
    </location>
</feature>
<name>A0ABQ5SFJ0_9CHLO</name>
<evidence type="ECO:0000256" key="8">
    <source>
        <dbReference type="ARBA" id="ARBA00022759"/>
    </source>
</evidence>
<feature type="region of interest" description="Disordered" evidence="11">
    <location>
        <begin position="1376"/>
        <end position="1398"/>
    </location>
</feature>
<feature type="compositionally biased region" description="Basic and acidic residues" evidence="11">
    <location>
        <begin position="1"/>
        <end position="13"/>
    </location>
</feature>
<dbReference type="SUPFAM" id="SSF56281">
    <property type="entry name" value="Metallo-hydrolase/oxidoreductase"/>
    <property type="match status" value="1"/>
</dbReference>
<feature type="compositionally biased region" description="Acidic residues" evidence="11">
    <location>
        <begin position="303"/>
        <end position="312"/>
    </location>
</feature>
<dbReference type="InterPro" id="IPR001279">
    <property type="entry name" value="Metallo-B-lactamas"/>
</dbReference>
<dbReference type="EMBL" id="BSDZ01000079">
    <property type="protein sequence ID" value="GLI68411.1"/>
    <property type="molecule type" value="Genomic_DNA"/>
</dbReference>
<evidence type="ECO:0000256" key="1">
    <source>
        <dbReference type="ARBA" id="ARBA00000402"/>
    </source>
</evidence>
<gene>
    <name evidence="13" type="ORF">VaNZ11_012799</name>
</gene>
<keyword evidence="7" id="KW-0479">Metal-binding</keyword>
<evidence type="ECO:0000256" key="4">
    <source>
        <dbReference type="ARBA" id="ARBA00012477"/>
    </source>
</evidence>
<comment type="similarity">
    <text evidence="3">Belongs to the RNase Z family.</text>
</comment>
<proteinExistence type="inferred from homology"/>